<protein>
    <recommendedName>
        <fullName evidence="4">PrgI family protein</fullName>
    </recommendedName>
</protein>
<keyword evidence="1" id="KW-0472">Membrane</keyword>
<dbReference type="InterPro" id="IPR049978">
    <property type="entry name" value="SCO6880-like"/>
</dbReference>
<feature type="transmembrane region" description="Helical" evidence="1">
    <location>
        <begin position="21"/>
        <end position="45"/>
    </location>
</feature>
<dbReference type="RefSeq" id="WP_197007040.1">
    <property type="nucleotide sequence ID" value="NZ_BONS01000005.1"/>
</dbReference>
<evidence type="ECO:0000313" key="2">
    <source>
        <dbReference type="EMBL" id="MBG6140503.1"/>
    </source>
</evidence>
<dbReference type="AlphaFoldDB" id="A0A8J7H2R1"/>
<accession>A0A8J7H2R1</accession>
<keyword evidence="1" id="KW-0812">Transmembrane</keyword>
<proteinExistence type="predicted"/>
<gene>
    <name evidence="2" type="ORF">IW245_006697</name>
</gene>
<reference evidence="2" key="1">
    <citation type="submission" date="2020-11" db="EMBL/GenBank/DDBJ databases">
        <title>Sequencing the genomes of 1000 actinobacteria strains.</title>
        <authorList>
            <person name="Klenk H.-P."/>
        </authorList>
    </citation>
    <scope>NUCLEOTIDE SEQUENCE</scope>
    <source>
        <strain evidence="2">DSM 45356</strain>
    </source>
</reference>
<evidence type="ECO:0008006" key="4">
    <source>
        <dbReference type="Google" id="ProtNLM"/>
    </source>
</evidence>
<organism evidence="2 3">
    <name type="scientific">Longispora fulva</name>
    <dbReference type="NCBI Taxonomy" id="619741"/>
    <lineage>
        <taxon>Bacteria</taxon>
        <taxon>Bacillati</taxon>
        <taxon>Actinomycetota</taxon>
        <taxon>Actinomycetes</taxon>
        <taxon>Micromonosporales</taxon>
        <taxon>Micromonosporaceae</taxon>
        <taxon>Longispora</taxon>
    </lineage>
</organism>
<evidence type="ECO:0000313" key="3">
    <source>
        <dbReference type="Proteomes" id="UP000622552"/>
    </source>
</evidence>
<keyword evidence="3" id="KW-1185">Reference proteome</keyword>
<keyword evidence="1" id="KW-1133">Transmembrane helix</keyword>
<comment type="caution">
    <text evidence="2">The sequence shown here is derived from an EMBL/GenBank/DDBJ whole genome shotgun (WGS) entry which is preliminary data.</text>
</comment>
<dbReference type="Proteomes" id="UP000622552">
    <property type="component" value="Unassembled WGS sequence"/>
</dbReference>
<name>A0A8J7H2R1_9ACTN</name>
<sequence>MTAPTAEQVRTYGGWRRARGIGMFGLGPVASIVVLGTAVAVLGTASLSLKAALWMLGPALIVAVVTIVRWDGVPLSHAVQERIRWRWTRLRGHTSWRGGVMVAHDHAFDLPGALAPLSLLSAEDGLGGQYGVVWDQRSGMLTATVRCASSSTWLADRGDADAWVANWGSWVASLGHASAIRWVTVTIDTAPDPGSTLADYVAARMDPDAPENARRLMGELVRQSPAAAAQVDTRVSITFDPASSPARPKELPDALAEFSRTLHGLTSSLGACGVTVLGRASAPELVGMVRTAFDPAERGAISRALASPDPAALLTWADAGPVAAQEHHDRYEHDSGVSVSWAWHEAPRQAVNSDVLARLVSPGRFPKRVTLQYVPSTAAEAARQLESEVNAAHFRAEVARRAGRDATAREIADRQRAEQSAHEEAAGAGMTDVNMFCTVTVLDPDDLHAAVADIEARVETAKIRLRRAWRAQAAGFAVTLPLGINPADLARRWPR</sequence>
<dbReference type="EMBL" id="JADOUF010000001">
    <property type="protein sequence ID" value="MBG6140503.1"/>
    <property type="molecule type" value="Genomic_DNA"/>
</dbReference>
<evidence type="ECO:0000256" key="1">
    <source>
        <dbReference type="SAM" id="Phobius"/>
    </source>
</evidence>
<dbReference type="NCBIfam" id="NF042935">
    <property type="entry name" value="SCO6880_fam"/>
    <property type="match status" value="1"/>
</dbReference>